<sequence>MSSPTSTTTLPSFVFETTRSIVSEAGACARLGQIMRDLGATRVMVVTDPGVRKFGLLDVGLDSLTAAGLEPLVFDGVVADPPAEVVEAAAAEARAQGIDGVVGLGGGSSMDVAKLVAFLVATPVGLETIYGVGNARGRRLPLVQVPTTAGTGSEVTPISIVTTGAAEKKGVVSGLLLPDVALLDADLTLGLPRHVTAATGVDAMVHAIEAYTSAHKKNPLSDVLAREALRLLGGAIHRVCSDGRDRAARADMMLGALLAGQAFANAPVAAVHALAYPLGGHFHVPHGLSNSLVLPHVLRFNLESEAAARAYGELAPIIFPGIDRSGGDRAVSARFADALGGLTADLGLETRLSQVGVGHNHLPLLAEDAMKQTRLLVNNPRSVTLDDARAIYEAAL</sequence>
<keyword evidence="8" id="KW-1185">Reference proteome</keyword>
<dbReference type="InterPro" id="IPR056798">
    <property type="entry name" value="ADH_Fe_C"/>
</dbReference>
<name>A0ABQ1J206_9PROT</name>
<dbReference type="PROSITE" id="PS00913">
    <property type="entry name" value="ADH_IRON_1"/>
    <property type="match status" value="1"/>
</dbReference>
<evidence type="ECO:0000256" key="4">
    <source>
        <dbReference type="ARBA" id="ARBA00023027"/>
    </source>
</evidence>
<evidence type="ECO:0000259" key="6">
    <source>
        <dbReference type="Pfam" id="PF25137"/>
    </source>
</evidence>
<evidence type="ECO:0000313" key="8">
    <source>
        <dbReference type="Proteomes" id="UP000603352"/>
    </source>
</evidence>
<protein>
    <submittedName>
        <fullName evidence="7">Iron-containing alcohol dehydrogenase</fullName>
    </submittedName>
</protein>
<dbReference type="Gene3D" id="1.20.1090.10">
    <property type="entry name" value="Dehydroquinate synthase-like - alpha domain"/>
    <property type="match status" value="1"/>
</dbReference>
<evidence type="ECO:0000313" key="7">
    <source>
        <dbReference type="EMBL" id="GGB56814.1"/>
    </source>
</evidence>
<comment type="caution">
    <text evidence="7">The sequence shown here is derived from an EMBL/GenBank/DDBJ whole genome shotgun (WGS) entry which is preliminary data.</text>
</comment>
<dbReference type="PANTHER" id="PTHR11496">
    <property type="entry name" value="ALCOHOL DEHYDROGENASE"/>
    <property type="match status" value="1"/>
</dbReference>
<dbReference type="Pfam" id="PF25137">
    <property type="entry name" value="ADH_Fe_C"/>
    <property type="match status" value="1"/>
</dbReference>
<comment type="similarity">
    <text evidence="2">Belongs to the iron-containing alcohol dehydrogenase family.</text>
</comment>
<dbReference type="EMBL" id="BMDZ01000068">
    <property type="protein sequence ID" value="GGB56814.1"/>
    <property type="molecule type" value="Genomic_DNA"/>
</dbReference>
<dbReference type="InterPro" id="IPR001670">
    <property type="entry name" value="ADH_Fe/GldA"/>
</dbReference>
<evidence type="ECO:0000256" key="1">
    <source>
        <dbReference type="ARBA" id="ARBA00001962"/>
    </source>
</evidence>
<gene>
    <name evidence="7" type="ORF">GCM10011505_42160</name>
</gene>
<accession>A0ABQ1J206</accession>
<organism evidence="7 8">
    <name type="scientific">Tistrella bauzanensis</name>
    <dbReference type="NCBI Taxonomy" id="657419"/>
    <lineage>
        <taxon>Bacteria</taxon>
        <taxon>Pseudomonadati</taxon>
        <taxon>Pseudomonadota</taxon>
        <taxon>Alphaproteobacteria</taxon>
        <taxon>Geminicoccales</taxon>
        <taxon>Geminicoccaceae</taxon>
        <taxon>Tistrella</taxon>
    </lineage>
</organism>
<dbReference type="Pfam" id="PF00465">
    <property type="entry name" value="Fe-ADH"/>
    <property type="match status" value="1"/>
</dbReference>
<evidence type="ECO:0000259" key="5">
    <source>
        <dbReference type="Pfam" id="PF00465"/>
    </source>
</evidence>
<evidence type="ECO:0000256" key="2">
    <source>
        <dbReference type="ARBA" id="ARBA00007358"/>
    </source>
</evidence>
<dbReference type="InterPro" id="IPR039697">
    <property type="entry name" value="Alcohol_dehydrogenase_Fe"/>
</dbReference>
<dbReference type="Gene3D" id="3.40.50.1970">
    <property type="match status" value="1"/>
</dbReference>
<keyword evidence="4" id="KW-0520">NAD</keyword>
<feature type="domain" description="Alcohol dehydrogenase iron-type/glycerol dehydrogenase GldA" evidence="5">
    <location>
        <begin position="20"/>
        <end position="184"/>
    </location>
</feature>
<evidence type="ECO:0000256" key="3">
    <source>
        <dbReference type="ARBA" id="ARBA00023002"/>
    </source>
</evidence>
<comment type="cofactor">
    <cofactor evidence="1">
        <name>Fe cation</name>
        <dbReference type="ChEBI" id="CHEBI:24875"/>
    </cofactor>
</comment>
<keyword evidence="3" id="KW-0560">Oxidoreductase</keyword>
<dbReference type="Proteomes" id="UP000603352">
    <property type="component" value="Unassembled WGS sequence"/>
</dbReference>
<dbReference type="CDD" id="cd08193">
    <property type="entry name" value="HVD"/>
    <property type="match status" value="1"/>
</dbReference>
<dbReference type="InterPro" id="IPR018211">
    <property type="entry name" value="ADH_Fe_CS"/>
</dbReference>
<dbReference type="SUPFAM" id="SSF56796">
    <property type="entry name" value="Dehydroquinate synthase-like"/>
    <property type="match status" value="1"/>
</dbReference>
<proteinExistence type="inferred from homology"/>
<feature type="domain" description="Fe-containing alcohol dehydrogenase-like C-terminal" evidence="6">
    <location>
        <begin position="196"/>
        <end position="396"/>
    </location>
</feature>
<dbReference type="PANTHER" id="PTHR11496:SF102">
    <property type="entry name" value="ALCOHOL DEHYDROGENASE 4"/>
    <property type="match status" value="1"/>
</dbReference>
<reference evidence="8" key="1">
    <citation type="journal article" date="2019" name="Int. J. Syst. Evol. Microbiol.">
        <title>The Global Catalogue of Microorganisms (GCM) 10K type strain sequencing project: providing services to taxonomists for standard genome sequencing and annotation.</title>
        <authorList>
            <consortium name="The Broad Institute Genomics Platform"/>
            <consortium name="The Broad Institute Genome Sequencing Center for Infectious Disease"/>
            <person name="Wu L."/>
            <person name="Ma J."/>
        </authorList>
    </citation>
    <scope>NUCLEOTIDE SEQUENCE [LARGE SCALE GENOMIC DNA]</scope>
    <source>
        <strain evidence="8">CGMCC 1.10188</strain>
    </source>
</reference>